<keyword evidence="3" id="KW-1185">Reference proteome</keyword>
<dbReference type="PROSITE" id="PS51257">
    <property type="entry name" value="PROKAR_LIPOPROTEIN"/>
    <property type="match status" value="1"/>
</dbReference>
<protein>
    <submittedName>
        <fullName evidence="2">Esterase-like activity of phytase family protein</fullName>
    </submittedName>
</protein>
<evidence type="ECO:0000313" key="3">
    <source>
        <dbReference type="Proteomes" id="UP000281028"/>
    </source>
</evidence>
<gene>
    <name evidence="2" type="ORF">ECE50_012690</name>
</gene>
<evidence type="ECO:0000259" key="1">
    <source>
        <dbReference type="Pfam" id="PF13449"/>
    </source>
</evidence>
<organism evidence="2 3">
    <name type="scientific">Chitinophaga solisilvae</name>
    <dbReference type="NCBI Taxonomy" id="1233460"/>
    <lineage>
        <taxon>Bacteria</taxon>
        <taxon>Pseudomonadati</taxon>
        <taxon>Bacteroidota</taxon>
        <taxon>Chitinophagia</taxon>
        <taxon>Chitinophagales</taxon>
        <taxon>Chitinophagaceae</taxon>
        <taxon>Chitinophaga</taxon>
    </lineage>
</organism>
<sequence>MNKALRMAPLGLAFLFACQKNDGPSDSGGNTSYPAKARLAGAKVIYTNTAGTNVFNGGYGSSIASVPGEAGSFYLMTDRGPNVDGTIKDSKVFPVPAFNPQIGKFRLSGDSMILVETIPIKSAANTPVTGLPNPAGSGGTGETALDMNGATLGTDAEGIDCEGLVAAPDGSFWISDEYGPHIVHLDRNGKTLERINPFGTGTGGRKLPLVLATRRANRGMEGLAITPDGKTLVGLMQSPLYNPSKSAVSNSLYTRIVTFDIATGNTKQYLYKLDDKNTANSEITAISNNSFLVLERDGEFPGDPAKPSRIKRIYKIDLSTGTDVSDPGNGANGRLVNSKTLEVLSDEELLAAGIKTVSKTLVVDIIKDIPDYPHDKPEGIVLVGNNIIALSNDDDFGILPADPVNNNYIAKILPRTGKVDFNTVYFIRLATPLF</sequence>
<dbReference type="Pfam" id="PF13449">
    <property type="entry name" value="Phytase-like"/>
    <property type="match status" value="1"/>
</dbReference>
<accession>A0A3S1JI91</accession>
<dbReference type="PANTHER" id="PTHR37957">
    <property type="entry name" value="BLR7070 PROTEIN"/>
    <property type="match status" value="1"/>
</dbReference>
<evidence type="ECO:0000313" key="2">
    <source>
        <dbReference type="EMBL" id="NSL87697.1"/>
    </source>
</evidence>
<dbReference type="InterPro" id="IPR027372">
    <property type="entry name" value="Phytase-like_dom"/>
</dbReference>
<dbReference type="PANTHER" id="PTHR37957:SF1">
    <property type="entry name" value="PHYTASE-LIKE DOMAIN-CONTAINING PROTEIN"/>
    <property type="match status" value="1"/>
</dbReference>
<comment type="caution">
    <text evidence="2">The sequence shown here is derived from an EMBL/GenBank/DDBJ whole genome shotgun (WGS) entry which is preliminary data.</text>
</comment>
<dbReference type="EMBL" id="RIAR02000001">
    <property type="protein sequence ID" value="NSL87697.1"/>
    <property type="molecule type" value="Genomic_DNA"/>
</dbReference>
<feature type="domain" description="Phytase-like" evidence="1">
    <location>
        <begin position="61"/>
        <end position="396"/>
    </location>
</feature>
<dbReference type="OrthoDB" id="9803927at2"/>
<name>A0A3S1JI91_9BACT</name>
<dbReference type="SUPFAM" id="SSF63829">
    <property type="entry name" value="Calcium-dependent phosphotriesterase"/>
    <property type="match status" value="1"/>
</dbReference>
<dbReference type="Proteomes" id="UP000281028">
    <property type="component" value="Unassembled WGS sequence"/>
</dbReference>
<reference evidence="2" key="1">
    <citation type="submission" date="2020-05" db="EMBL/GenBank/DDBJ databases">
        <title>Chitinophaga laudate sp. nov., isolated from a tropical peat swamp.</title>
        <authorList>
            <person name="Goh C.B.S."/>
            <person name="Lee M.S."/>
            <person name="Parimannan S."/>
            <person name="Pasbakhsh P."/>
            <person name="Yule C.M."/>
            <person name="Rajandas H."/>
            <person name="Loke S."/>
            <person name="Croft L."/>
            <person name="Tan J.B.L."/>
        </authorList>
    </citation>
    <scope>NUCLEOTIDE SEQUENCE</scope>
    <source>
        <strain evidence="2">Mgbs1</strain>
    </source>
</reference>
<proteinExistence type="predicted"/>
<dbReference type="AlphaFoldDB" id="A0A3S1JI91"/>